<reference evidence="1" key="1">
    <citation type="submission" date="2021-02" db="EMBL/GenBank/DDBJ databases">
        <authorList>
            <person name="Dougan E. K."/>
            <person name="Rhodes N."/>
            <person name="Thang M."/>
            <person name="Chan C."/>
        </authorList>
    </citation>
    <scope>NUCLEOTIDE SEQUENCE</scope>
</reference>
<dbReference type="Proteomes" id="UP000649617">
    <property type="component" value="Unassembled WGS sequence"/>
</dbReference>
<dbReference type="OrthoDB" id="429562at2759"/>
<sequence length="509" mass="56913">MMPWRASALGRAFWRPVAARCSRRLSIGGQLRQKSFVQASSPAQTDIKWDALSDADVELFESLQSVVEALGDDASDHPVVEVRDKLAVAFRDKAALLKRNWTDEMFQEGEHLNEEKVAEIEAAMAADLGNFSGGLYNGQNLGNALDLVGAYMKNYKLDKADAVLAKCGPFVAQRGGVWMVKWLNHVSTVRMKQSRHLEALEMLYDLELYSPYNADEAPEFFTTLYRNQAWALKAMGRIEEAAIYFGRMASASKCSKGDLDWFDKWDLGKVAAARAWRDGDMNGFFRGRALVEEALELQTVQEPDDLVMRAKVHDSLAECFLIVKEYAKADEHYSAAYNLLLQTVGSQSPLHGKQARHMANLRIAQGQYAEALPYLSEAFQVECSKDAVNVSELLELVDVIVNAQQQSSSDTVASLPSNHFAMRRLQQNMKARALDGSKEFAVLCHKMSLLYLHEGHRDPNALRRARRLAKSAATQLQGNFSLSRVLSHLTSHLTQVRILRSHQGRAVSS</sequence>
<keyword evidence="2" id="KW-1185">Reference proteome</keyword>
<dbReference type="InterPro" id="IPR011990">
    <property type="entry name" value="TPR-like_helical_dom_sf"/>
</dbReference>
<dbReference type="AlphaFoldDB" id="A0A812KYM2"/>
<dbReference type="Gene3D" id="1.25.40.10">
    <property type="entry name" value="Tetratricopeptide repeat domain"/>
    <property type="match status" value="2"/>
</dbReference>
<evidence type="ECO:0000313" key="1">
    <source>
        <dbReference type="EMBL" id="CAE7235803.1"/>
    </source>
</evidence>
<protein>
    <submittedName>
        <fullName evidence="1">Uncharacterized protein</fullName>
    </submittedName>
</protein>
<name>A0A812KYM2_SYMPI</name>
<accession>A0A812KYM2</accession>
<dbReference type="SUPFAM" id="SSF48452">
    <property type="entry name" value="TPR-like"/>
    <property type="match status" value="1"/>
</dbReference>
<organism evidence="1 2">
    <name type="scientific">Symbiodinium pilosum</name>
    <name type="common">Dinoflagellate</name>
    <dbReference type="NCBI Taxonomy" id="2952"/>
    <lineage>
        <taxon>Eukaryota</taxon>
        <taxon>Sar</taxon>
        <taxon>Alveolata</taxon>
        <taxon>Dinophyceae</taxon>
        <taxon>Suessiales</taxon>
        <taxon>Symbiodiniaceae</taxon>
        <taxon>Symbiodinium</taxon>
    </lineage>
</organism>
<evidence type="ECO:0000313" key="2">
    <source>
        <dbReference type="Proteomes" id="UP000649617"/>
    </source>
</evidence>
<proteinExistence type="predicted"/>
<dbReference type="EMBL" id="CAJNIZ010004769">
    <property type="protein sequence ID" value="CAE7235803.1"/>
    <property type="molecule type" value="Genomic_DNA"/>
</dbReference>
<comment type="caution">
    <text evidence="1">The sequence shown here is derived from an EMBL/GenBank/DDBJ whole genome shotgun (WGS) entry which is preliminary data.</text>
</comment>
<gene>
    <name evidence="1" type="ORF">SPIL2461_LOCUS3811</name>
</gene>